<feature type="binding site" evidence="4">
    <location>
        <position position="59"/>
    </location>
    <ligand>
        <name>molybdate</name>
        <dbReference type="ChEBI" id="CHEBI:36264"/>
    </ligand>
</feature>
<comment type="similarity">
    <text evidence="1">Belongs to the bacterial solute-binding protein ModA family.</text>
</comment>
<keyword evidence="2 4" id="KW-0479">Metal-binding</keyword>
<evidence type="ECO:0000313" key="7">
    <source>
        <dbReference type="EMBL" id="MDS0898164.1"/>
    </source>
</evidence>
<feature type="signal peptide" evidence="5">
    <location>
        <begin position="1"/>
        <end position="22"/>
    </location>
</feature>
<keyword evidence="4" id="KW-0500">Molybdenum</keyword>
<sequence length="253" mass="27116">MSSRRLMLSALLFCCSVPAAVAAELHMYAGAGLRPPVEKVISQFERETGNTVTVEYGGSGQILTRFELTKQGDLFFPGSADYVEKLRKEKQVTDSYPIVRHIPVIAVRKDKADGINSIADLAASNLRIGMGDPKAIALGRSGEVLLDASGYGDALREKVIVRAATIKHLSMYLLNGEVDAAVIGRADAMKNHDKLIILPSPEGSPEEVATLAVLSTSASPAEAKQLAEYFSSPEGIKAFTDYGFLPVRPADAH</sequence>
<dbReference type="AlphaFoldDB" id="A0A2C5TN90"/>
<dbReference type="EMBL" id="PKLF01000017">
    <property type="protein sequence ID" value="MBE8614101.1"/>
    <property type="molecule type" value="Genomic_DNA"/>
</dbReference>
<reference evidence="7" key="2">
    <citation type="submission" date="2023-02" db="EMBL/GenBank/DDBJ databases">
        <title>Detection, antimicrobial susceptibility and genomic characterization of NDM-producing species of Morganellaceae, Yersiniaceae, and Enterobacteriaceae other than Klebsiella.</title>
        <authorList>
            <person name="Camargo C.H."/>
            <person name="Sacchi C.T."/>
            <person name="Campos K.R."/>
        </authorList>
    </citation>
    <scope>NUCLEOTIDE SEQUENCE</scope>
    <source>
        <strain evidence="7">1189_21</strain>
    </source>
</reference>
<dbReference type="GO" id="GO:0015689">
    <property type="term" value="P:molybdate ion transport"/>
    <property type="evidence" value="ECO:0007669"/>
    <property type="project" value="InterPro"/>
</dbReference>
<dbReference type="Proteomes" id="UP000650477">
    <property type="component" value="Unassembled WGS sequence"/>
</dbReference>
<dbReference type="Pfam" id="PF13531">
    <property type="entry name" value="SBP_bac_11"/>
    <property type="match status" value="1"/>
</dbReference>
<dbReference type="PANTHER" id="PTHR30632">
    <property type="entry name" value="MOLYBDATE-BINDING PERIPLASMIC PROTEIN"/>
    <property type="match status" value="1"/>
</dbReference>
<dbReference type="NCBIfam" id="TIGR01256">
    <property type="entry name" value="modA"/>
    <property type="match status" value="1"/>
</dbReference>
<dbReference type="Proteomes" id="UP001182247">
    <property type="component" value="Unassembled WGS sequence"/>
</dbReference>
<dbReference type="InterPro" id="IPR005950">
    <property type="entry name" value="ModA"/>
</dbReference>
<reference evidence="6" key="1">
    <citation type="submission" date="2017-12" db="EMBL/GenBank/DDBJ databases">
        <title>Genome sequencing and analysis.</title>
        <authorList>
            <person name="Huang Y.-T."/>
        </authorList>
    </citation>
    <scope>NUCLEOTIDE SEQUENCE</scope>
    <source>
        <strain evidence="6">VGH116</strain>
    </source>
</reference>
<evidence type="ECO:0000256" key="5">
    <source>
        <dbReference type="SAM" id="SignalP"/>
    </source>
</evidence>
<dbReference type="GO" id="GO:0030288">
    <property type="term" value="C:outer membrane-bounded periplasmic space"/>
    <property type="evidence" value="ECO:0007669"/>
    <property type="project" value="TreeGrafter"/>
</dbReference>
<evidence type="ECO:0000256" key="3">
    <source>
        <dbReference type="ARBA" id="ARBA00022729"/>
    </source>
</evidence>
<dbReference type="PIRSF" id="PIRSF004846">
    <property type="entry name" value="ModA"/>
    <property type="match status" value="1"/>
</dbReference>
<protein>
    <submittedName>
        <fullName evidence="6">Molybdate ABC transporter substrate-binding protein</fullName>
    </submittedName>
</protein>
<feature type="chain" id="PRO_5041062128" evidence="5">
    <location>
        <begin position="23"/>
        <end position="253"/>
    </location>
</feature>
<evidence type="ECO:0000313" key="6">
    <source>
        <dbReference type="EMBL" id="MBE8614101.1"/>
    </source>
</evidence>
<dbReference type="SUPFAM" id="SSF53850">
    <property type="entry name" value="Periplasmic binding protein-like II"/>
    <property type="match status" value="1"/>
</dbReference>
<gene>
    <name evidence="6" type="primary">modA</name>
    <name evidence="6" type="ORF">CYG68_17115</name>
    <name evidence="7" type="ORF">OSC06_09300</name>
</gene>
<feature type="binding site" evidence="4">
    <location>
        <position position="166"/>
    </location>
    <ligand>
        <name>molybdate</name>
        <dbReference type="ChEBI" id="CHEBI:36264"/>
    </ligand>
</feature>
<evidence type="ECO:0000313" key="8">
    <source>
        <dbReference type="Proteomes" id="UP000650477"/>
    </source>
</evidence>
<keyword evidence="3 5" id="KW-0732">Signal</keyword>
<dbReference type="EMBL" id="JAPKIY010000015">
    <property type="protein sequence ID" value="MDS0898164.1"/>
    <property type="molecule type" value="Genomic_DNA"/>
</dbReference>
<dbReference type="InterPro" id="IPR050682">
    <property type="entry name" value="ModA/WtpA"/>
</dbReference>
<evidence type="ECO:0000256" key="2">
    <source>
        <dbReference type="ARBA" id="ARBA00022723"/>
    </source>
</evidence>
<comment type="caution">
    <text evidence="6">The sequence shown here is derived from an EMBL/GenBank/DDBJ whole genome shotgun (WGS) entry which is preliminary data.</text>
</comment>
<organism evidence="6 8">
    <name type="scientific">Morganella morganii</name>
    <name type="common">Proteus morganii</name>
    <dbReference type="NCBI Taxonomy" id="582"/>
    <lineage>
        <taxon>Bacteria</taxon>
        <taxon>Pseudomonadati</taxon>
        <taxon>Pseudomonadota</taxon>
        <taxon>Gammaproteobacteria</taxon>
        <taxon>Enterobacterales</taxon>
        <taxon>Morganellaceae</taxon>
        <taxon>Morganella</taxon>
    </lineage>
</organism>
<dbReference type="PANTHER" id="PTHR30632:SF17">
    <property type="entry name" value="MOLYBDATE-BINDING PROTEIN MODA"/>
    <property type="match status" value="1"/>
</dbReference>
<dbReference type="GO" id="GO:0030973">
    <property type="term" value="F:molybdate ion binding"/>
    <property type="evidence" value="ECO:0007669"/>
    <property type="project" value="TreeGrafter"/>
</dbReference>
<dbReference type="GO" id="GO:0046872">
    <property type="term" value="F:metal ion binding"/>
    <property type="evidence" value="ECO:0007669"/>
    <property type="project" value="UniProtKB-KW"/>
</dbReference>
<proteinExistence type="inferred from homology"/>
<dbReference type="Gene3D" id="3.40.190.10">
    <property type="entry name" value="Periplasmic binding protein-like II"/>
    <property type="match status" value="2"/>
</dbReference>
<evidence type="ECO:0000256" key="1">
    <source>
        <dbReference type="ARBA" id="ARBA00009175"/>
    </source>
</evidence>
<name>A0A2C5TN90_MORMO</name>
<evidence type="ECO:0000256" key="4">
    <source>
        <dbReference type="PIRSR" id="PIRSR004846-1"/>
    </source>
</evidence>
<accession>A0A2C5TN90</accession>